<keyword evidence="4" id="KW-1185">Reference proteome</keyword>
<dbReference type="GO" id="GO:0016491">
    <property type="term" value="F:oxidoreductase activity"/>
    <property type="evidence" value="ECO:0007669"/>
    <property type="project" value="UniProtKB-KW"/>
</dbReference>
<dbReference type="AlphaFoldDB" id="A0A120JTW1"/>
<dbReference type="PANTHER" id="PTHR43639">
    <property type="entry name" value="OXIDOREDUCTASE, SHORT-CHAIN DEHYDROGENASE/REDUCTASE FAMILY (AFU_ORTHOLOGUE AFUA_5G02870)"/>
    <property type="match status" value="1"/>
</dbReference>
<keyword evidence="2" id="KW-0560">Oxidoreductase</keyword>
<protein>
    <submittedName>
        <fullName evidence="3">Short-chain dehydrogenase</fullName>
    </submittedName>
</protein>
<evidence type="ECO:0000313" key="4">
    <source>
        <dbReference type="Proteomes" id="UP000063781"/>
    </source>
</evidence>
<gene>
    <name evidence="3" type="ORF">AOC36_08950</name>
</gene>
<dbReference type="EMBL" id="CP013213">
    <property type="protein sequence ID" value="AMC94110.1"/>
    <property type="molecule type" value="Genomic_DNA"/>
</dbReference>
<dbReference type="Gene3D" id="3.40.50.720">
    <property type="entry name" value="NAD(P)-binding Rossmann-like Domain"/>
    <property type="match status" value="1"/>
</dbReference>
<dbReference type="Pfam" id="PF13561">
    <property type="entry name" value="adh_short_C2"/>
    <property type="match status" value="1"/>
</dbReference>
<dbReference type="KEGG" id="erl:AOC36_08950"/>
<dbReference type="PRINTS" id="PR00081">
    <property type="entry name" value="GDHRDH"/>
</dbReference>
<dbReference type="PANTHER" id="PTHR43639:SF1">
    <property type="entry name" value="SHORT-CHAIN DEHYDROGENASE_REDUCTASE FAMILY PROTEIN"/>
    <property type="match status" value="1"/>
</dbReference>
<dbReference type="SUPFAM" id="SSF51735">
    <property type="entry name" value="NAD(P)-binding Rossmann-fold domains"/>
    <property type="match status" value="1"/>
</dbReference>
<organism evidence="3 4">
    <name type="scientific">Erysipelothrix larvae</name>
    <dbReference type="NCBI Taxonomy" id="1514105"/>
    <lineage>
        <taxon>Bacteria</taxon>
        <taxon>Bacillati</taxon>
        <taxon>Bacillota</taxon>
        <taxon>Erysipelotrichia</taxon>
        <taxon>Erysipelotrichales</taxon>
        <taxon>Erysipelotrichaceae</taxon>
        <taxon>Erysipelothrix</taxon>
    </lineage>
</organism>
<sequence>MMKDKVVVITGVARGIGQRLAEGFENLGAHVYGIDILENPYMMGDLKDDAVLIALKEHVLSKHKTIDILINNAVLSSGGIDSCDRQGFEDALNVGVIAPFRLSQLFKDHFSEGGSIINMSSTRYRLSQPDTESYTAVKGAITSLTHALAVSLAGKVRVNAIAPGWIDCSETLWDPQDHHQHPVKRIGSPEDILNTVLFLGSDMSSFVTGEVIHVDGGMSKQMIYHNDYGWTYNGE</sequence>
<reference evidence="3 4" key="1">
    <citation type="submission" date="2015-10" db="EMBL/GenBank/DDBJ databases">
        <title>Erysipelothrix larvae sp. LV19 isolated from the larval gut of the rhinoceros beetle, Trypoxylus dichotomus.</title>
        <authorList>
            <person name="Lim S."/>
            <person name="Kim B.-C."/>
        </authorList>
    </citation>
    <scope>NUCLEOTIDE SEQUENCE [LARGE SCALE GENOMIC DNA]</scope>
    <source>
        <strain evidence="3 4">LV19</strain>
    </source>
</reference>
<name>A0A120JTW1_9FIRM</name>
<proteinExistence type="inferred from homology"/>
<evidence type="ECO:0000256" key="1">
    <source>
        <dbReference type="ARBA" id="ARBA00006484"/>
    </source>
</evidence>
<dbReference type="Proteomes" id="UP000063781">
    <property type="component" value="Chromosome"/>
</dbReference>
<comment type="similarity">
    <text evidence="1">Belongs to the short-chain dehydrogenases/reductases (SDR) family.</text>
</comment>
<dbReference type="InterPro" id="IPR036291">
    <property type="entry name" value="NAD(P)-bd_dom_sf"/>
</dbReference>
<dbReference type="PRINTS" id="PR00080">
    <property type="entry name" value="SDRFAMILY"/>
</dbReference>
<dbReference type="OrthoDB" id="9803333at2"/>
<accession>A0A120JTW1</accession>
<dbReference type="STRING" id="1514105.AOC36_08950"/>
<evidence type="ECO:0000313" key="3">
    <source>
        <dbReference type="EMBL" id="AMC94110.1"/>
    </source>
</evidence>
<evidence type="ECO:0000256" key="2">
    <source>
        <dbReference type="ARBA" id="ARBA00023002"/>
    </source>
</evidence>
<dbReference type="InterPro" id="IPR002347">
    <property type="entry name" value="SDR_fam"/>
</dbReference>